<dbReference type="EMBL" id="KZ819603">
    <property type="protein sequence ID" value="PWN34597.1"/>
    <property type="molecule type" value="Genomic_DNA"/>
</dbReference>
<accession>A0A316VAH9</accession>
<evidence type="ECO:0000256" key="2">
    <source>
        <dbReference type="SAM" id="SignalP"/>
    </source>
</evidence>
<keyword evidence="4" id="KW-1185">Reference proteome</keyword>
<dbReference type="AlphaFoldDB" id="A0A316VAH9"/>
<reference evidence="3 4" key="1">
    <citation type="journal article" date="2018" name="Mol. Biol. Evol.">
        <title>Broad Genomic Sampling Reveals a Smut Pathogenic Ancestry of the Fungal Clade Ustilaginomycotina.</title>
        <authorList>
            <person name="Kijpornyongpan T."/>
            <person name="Mondo S.J."/>
            <person name="Barry K."/>
            <person name="Sandor L."/>
            <person name="Lee J."/>
            <person name="Lipzen A."/>
            <person name="Pangilinan J."/>
            <person name="LaButti K."/>
            <person name="Hainaut M."/>
            <person name="Henrissat B."/>
            <person name="Grigoriev I.V."/>
            <person name="Spatafora J.W."/>
            <person name="Aime M.C."/>
        </authorList>
    </citation>
    <scope>NUCLEOTIDE SEQUENCE [LARGE SCALE GENOMIC DNA]</scope>
    <source>
        <strain evidence="3 4">MCA 3882</strain>
    </source>
</reference>
<proteinExistence type="predicted"/>
<keyword evidence="2" id="KW-0732">Signal</keyword>
<sequence>MQAFLKVLVCAALSGALVFPQEGAALPYGLQARQISGSASGSLDGSLSAGLPDLSDSLPDLSLPTDAVPTDVATPTIPSLPTDVPSPTIPSLTTSLPDLSGTDAPQASAVFSSLSSALNALPTGDATAQTQAFETFLKNTLNSFEDVIGGNFDNIPSNLGDSGDLNTPDLPEPLSTLYDVFNNGLQSLFSALNLNVPSPALGVVSTDGSDDDTPATNADNSASADLTSAQAGSASAGLNTANARDVSADDQFATAGTAAAGPINAIARRDGYQFNFDLNNLLNELASSFNKLIDSYGVDGYETVIPTNVTDAIPSTN</sequence>
<dbReference type="GeneID" id="37022108"/>
<dbReference type="RefSeq" id="XP_025354899.1">
    <property type="nucleotide sequence ID" value="XM_025500327.1"/>
</dbReference>
<evidence type="ECO:0000256" key="1">
    <source>
        <dbReference type="SAM" id="MobiDB-lite"/>
    </source>
</evidence>
<evidence type="ECO:0000313" key="4">
    <source>
        <dbReference type="Proteomes" id="UP000245771"/>
    </source>
</evidence>
<feature type="region of interest" description="Disordered" evidence="1">
    <location>
        <begin position="205"/>
        <end position="228"/>
    </location>
</feature>
<evidence type="ECO:0000313" key="3">
    <source>
        <dbReference type="EMBL" id="PWN34597.1"/>
    </source>
</evidence>
<name>A0A316VAH9_9BASI</name>
<gene>
    <name evidence="3" type="ORF">FA14DRAFT_171365</name>
</gene>
<feature type="region of interest" description="Disordered" evidence="1">
    <location>
        <begin position="58"/>
        <end position="88"/>
    </location>
</feature>
<organism evidence="3 4">
    <name type="scientific">Meira miltonrushii</name>
    <dbReference type="NCBI Taxonomy" id="1280837"/>
    <lineage>
        <taxon>Eukaryota</taxon>
        <taxon>Fungi</taxon>
        <taxon>Dikarya</taxon>
        <taxon>Basidiomycota</taxon>
        <taxon>Ustilaginomycotina</taxon>
        <taxon>Exobasidiomycetes</taxon>
        <taxon>Exobasidiales</taxon>
        <taxon>Brachybasidiaceae</taxon>
        <taxon>Meira</taxon>
    </lineage>
</organism>
<feature type="signal peptide" evidence="2">
    <location>
        <begin position="1"/>
        <end position="25"/>
    </location>
</feature>
<feature type="compositionally biased region" description="Polar residues" evidence="1">
    <location>
        <begin position="214"/>
        <end position="228"/>
    </location>
</feature>
<feature type="chain" id="PRO_5016393934" evidence="2">
    <location>
        <begin position="26"/>
        <end position="317"/>
    </location>
</feature>
<dbReference type="InParanoid" id="A0A316VAH9"/>
<protein>
    <submittedName>
        <fullName evidence="3">Uncharacterized protein</fullName>
    </submittedName>
</protein>
<dbReference type="Proteomes" id="UP000245771">
    <property type="component" value="Unassembled WGS sequence"/>
</dbReference>